<dbReference type="Gene3D" id="1.10.10.10">
    <property type="entry name" value="Winged helix-like DNA-binding domain superfamily/Winged helix DNA-binding domain"/>
    <property type="match status" value="1"/>
</dbReference>
<dbReference type="Pfam" id="PF04542">
    <property type="entry name" value="Sigma70_r2"/>
    <property type="match status" value="1"/>
</dbReference>
<evidence type="ECO:0000313" key="8">
    <source>
        <dbReference type="Proteomes" id="UP000034189"/>
    </source>
</evidence>
<evidence type="ECO:0000256" key="4">
    <source>
        <dbReference type="ARBA" id="ARBA00023163"/>
    </source>
</evidence>
<dbReference type="Gene3D" id="1.10.1740.10">
    <property type="match status" value="1"/>
</dbReference>
<proteinExistence type="inferred from homology"/>
<dbReference type="SUPFAM" id="SSF88946">
    <property type="entry name" value="Sigma2 domain of RNA polymerase sigma factors"/>
    <property type="match status" value="1"/>
</dbReference>
<dbReference type="NCBIfam" id="TIGR02937">
    <property type="entry name" value="sigma70-ECF"/>
    <property type="match status" value="1"/>
</dbReference>
<dbReference type="Proteomes" id="UP000034189">
    <property type="component" value="Chromosome"/>
</dbReference>
<gene>
    <name evidence="7" type="ORF">VK70_12960</name>
</gene>
<dbReference type="PANTHER" id="PTHR43133:SF51">
    <property type="entry name" value="RNA POLYMERASE SIGMA FACTOR"/>
    <property type="match status" value="1"/>
</dbReference>
<keyword evidence="3" id="KW-0731">Sigma factor</keyword>
<evidence type="ECO:0000256" key="3">
    <source>
        <dbReference type="ARBA" id="ARBA00023082"/>
    </source>
</evidence>
<dbReference type="InterPro" id="IPR013324">
    <property type="entry name" value="RNA_pol_sigma_r3/r4-like"/>
</dbReference>
<dbReference type="HOGENOM" id="CLU_047691_3_1_9"/>
<name>A0A0F7FGG5_PAEDU</name>
<sequence length="161" mass="19313">MDTHSQHIYKVAYSVLRDAKAAEDTAQEAFLQIYKSLPNYRFEGLKTWITRIALHKAIDEKRRRDRMKQRLCADESELEFAPSGSEDIPSAVIRRDRNDRLRSEIKRLPEGYREVVTAYYLEHKNYEQIAAEFGITLKSVESRLYRARHWIRNHWKKEEWI</sequence>
<dbReference type="PATRIC" id="fig|1333534.5.peg.2857"/>
<feature type="domain" description="RNA polymerase sigma factor 70 region 4 type 2" evidence="6">
    <location>
        <begin position="100"/>
        <end position="148"/>
    </location>
</feature>
<dbReference type="SUPFAM" id="SSF88659">
    <property type="entry name" value="Sigma3 and sigma4 domains of RNA polymerase sigma factors"/>
    <property type="match status" value="1"/>
</dbReference>
<dbReference type="GO" id="GO:0000428">
    <property type="term" value="C:DNA-directed RNA polymerase complex"/>
    <property type="evidence" value="ECO:0007669"/>
    <property type="project" value="UniProtKB-KW"/>
</dbReference>
<dbReference type="GO" id="GO:0016987">
    <property type="term" value="F:sigma factor activity"/>
    <property type="evidence" value="ECO:0007669"/>
    <property type="project" value="UniProtKB-KW"/>
</dbReference>
<keyword evidence="7" id="KW-0240">DNA-directed RNA polymerase</keyword>
<accession>A0A0F7FGG5</accession>
<evidence type="ECO:0000259" key="5">
    <source>
        <dbReference type="Pfam" id="PF04542"/>
    </source>
</evidence>
<evidence type="ECO:0000259" key="6">
    <source>
        <dbReference type="Pfam" id="PF08281"/>
    </source>
</evidence>
<dbReference type="GO" id="GO:0006352">
    <property type="term" value="P:DNA-templated transcription initiation"/>
    <property type="evidence" value="ECO:0007669"/>
    <property type="project" value="InterPro"/>
</dbReference>
<dbReference type="InterPro" id="IPR036388">
    <property type="entry name" value="WH-like_DNA-bd_sf"/>
</dbReference>
<keyword evidence="2" id="KW-0805">Transcription regulation</keyword>
<keyword evidence="4" id="KW-0804">Transcription</keyword>
<dbReference type="GO" id="GO:0003677">
    <property type="term" value="F:DNA binding"/>
    <property type="evidence" value="ECO:0007669"/>
    <property type="project" value="InterPro"/>
</dbReference>
<dbReference type="InterPro" id="IPR013249">
    <property type="entry name" value="RNA_pol_sigma70_r4_t2"/>
</dbReference>
<organism evidence="7 8">
    <name type="scientific">Paenibacillus durus ATCC 35681</name>
    <dbReference type="NCBI Taxonomy" id="1333534"/>
    <lineage>
        <taxon>Bacteria</taxon>
        <taxon>Bacillati</taxon>
        <taxon>Bacillota</taxon>
        <taxon>Bacilli</taxon>
        <taxon>Bacillales</taxon>
        <taxon>Paenibacillaceae</taxon>
        <taxon>Paenibacillus</taxon>
    </lineage>
</organism>
<dbReference type="Pfam" id="PF08281">
    <property type="entry name" value="Sigma70_r4_2"/>
    <property type="match status" value="1"/>
</dbReference>
<dbReference type="InterPro" id="IPR014284">
    <property type="entry name" value="RNA_pol_sigma-70_dom"/>
</dbReference>
<feature type="domain" description="RNA polymerase sigma-70 region 2" evidence="5">
    <location>
        <begin position="3"/>
        <end position="66"/>
    </location>
</feature>
<reference evidence="7 8" key="2">
    <citation type="journal article" date="2016" name="Genome Announc.">
        <title>Genome Sequence of a Gram-Positive Diazotroph, Paenibacillus durus Type Strain ATCC 35681.</title>
        <authorList>
            <person name="Halim M.A."/>
            <person name="Rahman A.Y."/>
            <person name="Sim K.S."/>
            <person name="Yam H.C."/>
            <person name="Rahim A.A."/>
            <person name="Ghazali A.H."/>
            <person name="Najimudin N."/>
        </authorList>
    </citation>
    <scope>NUCLEOTIDE SEQUENCE [LARGE SCALE GENOMIC DNA]</scope>
    <source>
        <strain evidence="7 8">ATCC 35681</strain>
    </source>
</reference>
<dbReference type="InterPro" id="IPR039425">
    <property type="entry name" value="RNA_pol_sigma-70-like"/>
</dbReference>
<dbReference type="EMBL" id="CP011114">
    <property type="protein sequence ID" value="AKG37744.1"/>
    <property type="molecule type" value="Genomic_DNA"/>
</dbReference>
<comment type="similarity">
    <text evidence="1">Belongs to the sigma-70 factor family. ECF subfamily.</text>
</comment>
<dbReference type="InterPro" id="IPR013325">
    <property type="entry name" value="RNA_pol_sigma_r2"/>
</dbReference>
<dbReference type="InterPro" id="IPR007627">
    <property type="entry name" value="RNA_pol_sigma70_r2"/>
</dbReference>
<dbReference type="PANTHER" id="PTHR43133">
    <property type="entry name" value="RNA POLYMERASE ECF-TYPE SIGMA FACTO"/>
    <property type="match status" value="1"/>
</dbReference>
<evidence type="ECO:0000256" key="1">
    <source>
        <dbReference type="ARBA" id="ARBA00010641"/>
    </source>
</evidence>
<evidence type="ECO:0000313" key="7">
    <source>
        <dbReference type="EMBL" id="AKG37744.1"/>
    </source>
</evidence>
<dbReference type="CDD" id="cd06171">
    <property type="entry name" value="Sigma70_r4"/>
    <property type="match status" value="1"/>
</dbReference>
<protein>
    <submittedName>
        <fullName evidence="7">DNA-directed RNA polymerase subunit sigma</fullName>
    </submittedName>
</protein>
<evidence type="ECO:0000256" key="2">
    <source>
        <dbReference type="ARBA" id="ARBA00023015"/>
    </source>
</evidence>
<reference evidence="7 8" key="1">
    <citation type="submission" date="2015-03" db="EMBL/GenBank/DDBJ databases">
        <authorList>
            <person name="Abdul Halim M."/>
        </authorList>
    </citation>
    <scope>NUCLEOTIDE SEQUENCE [LARGE SCALE GENOMIC DNA]</scope>
    <source>
        <strain evidence="7 8">ATCC 35681</strain>
    </source>
</reference>
<dbReference type="AlphaFoldDB" id="A0A0F7FGG5"/>